<feature type="compositionally biased region" description="Pro residues" evidence="1">
    <location>
        <begin position="59"/>
        <end position="72"/>
    </location>
</feature>
<keyword evidence="3" id="KW-1185">Reference proteome</keyword>
<comment type="caution">
    <text evidence="2">The sequence shown here is derived from an EMBL/GenBank/DDBJ whole genome shotgun (WGS) entry which is preliminary data.</text>
</comment>
<sequence length="72" mass="8110">MDSYDMMFGQAWYDSYVMGLYAKGMNQLMLDMNGKGVIVPIIRPMDTPLARKTTQTKAPPKPQPYVPPQARG</sequence>
<evidence type="ECO:0000313" key="3">
    <source>
        <dbReference type="Proteomes" id="UP000886520"/>
    </source>
</evidence>
<evidence type="ECO:0000256" key="1">
    <source>
        <dbReference type="SAM" id="MobiDB-lite"/>
    </source>
</evidence>
<dbReference type="EMBL" id="JABFUD020000022">
    <property type="protein sequence ID" value="KAI5062445.1"/>
    <property type="molecule type" value="Genomic_DNA"/>
</dbReference>
<dbReference type="AlphaFoldDB" id="A0A9D4U7A7"/>
<feature type="region of interest" description="Disordered" evidence="1">
    <location>
        <begin position="48"/>
        <end position="72"/>
    </location>
</feature>
<proteinExistence type="predicted"/>
<accession>A0A9D4U7A7</accession>
<name>A0A9D4U7A7_ADICA</name>
<dbReference type="Proteomes" id="UP000886520">
    <property type="component" value="Chromosome 22"/>
</dbReference>
<protein>
    <submittedName>
        <fullName evidence="2">Uncharacterized protein</fullName>
    </submittedName>
</protein>
<organism evidence="2 3">
    <name type="scientific">Adiantum capillus-veneris</name>
    <name type="common">Maidenhair fern</name>
    <dbReference type="NCBI Taxonomy" id="13818"/>
    <lineage>
        <taxon>Eukaryota</taxon>
        <taxon>Viridiplantae</taxon>
        <taxon>Streptophyta</taxon>
        <taxon>Embryophyta</taxon>
        <taxon>Tracheophyta</taxon>
        <taxon>Polypodiopsida</taxon>
        <taxon>Polypodiidae</taxon>
        <taxon>Polypodiales</taxon>
        <taxon>Pteridineae</taxon>
        <taxon>Pteridaceae</taxon>
        <taxon>Vittarioideae</taxon>
        <taxon>Adiantum</taxon>
    </lineage>
</organism>
<evidence type="ECO:0000313" key="2">
    <source>
        <dbReference type="EMBL" id="KAI5062445.1"/>
    </source>
</evidence>
<gene>
    <name evidence="2" type="ORF">GOP47_0022984</name>
</gene>
<reference evidence="2" key="1">
    <citation type="submission" date="2021-01" db="EMBL/GenBank/DDBJ databases">
        <title>Adiantum capillus-veneris genome.</title>
        <authorList>
            <person name="Fang Y."/>
            <person name="Liao Q."/>
        </authorList>
    </citation>
    <scope>NUCLEOTIDE SEQUENCE</scope>
    <source>
        <strain evidence="2">H3</strain>
        <tissue evidence="2">Leaf</tissue>
    </source>
</reference>